<reference evidence="2 3" key="1">
    <citation type="submission" date="2019-07" db="EMBL/GenBank/DDBJ databases">
        <title>De Novo Assembly of kiwifruit Actinidia rufa.</title>
        <authorList>
            <person name="Sugita-Konishi S."/>
            <person name="Sato K."/>
            <person name="Mori E."/>
            <person name="Abe Y."/>
            <person name="Kisaki G."/>
            <person name="Hamano K."/>
            <person name="Suezawa K."/>
            <person name="Otani M."/>
            <person name="Fukuda T."/>
            <person name="Manabe T."/>
            <person name="Gomi K."/>
            <person name="Tabuchi M."/>
            <person name="Akimitsu K."/>
            <person name="Kataoka I."/>
        </authorList>
    </citation>
    <scope>NUCLEOTIDE SEQUENCE [LARGE SCALE GENOMIC DNA]</scope>
    <source>
        <strain evidence="3">cv. Fuchu</strain>
    </source>
</reference>
<gene>
    <name evidence="2" type="ORF">Acr_08g0012980</name>
</gene>
<comment type="similarity">
    <text evidence="1">Belongs to the gemin-2 family.</text>
</comment>
<dbReference type="PANTHER" id="PTHR12794:SF0">
    <property type="entry name" value="GEM-ASSOCIATED PROTEIN 2"/>
    <property type="match status" value="1"/>
</dbReference>
<dbReference type="EMBL" id="BJWL01000008">
    <property type="protein sequence ID" value="GFY92902.1"/>
    <property type="molecule type" value="Genomic_DNA"/>
</dbReference>
<dbReference type="PANTHER" id="PTHR12794">
    <property type="entry name" value="GEMIN2"/>
    <property type="match status" value="1"/>
</dbReference>
<dbReference type="GO" id="GO:0000387">
    <property type="term" value="P:spliceosomal snRNP assembly"/>
    <property type="evidence" value="ECO:0007669"/>
    <property type="project" value="InterPro"/>
</dbReference>
<evidence type="ECO:0000313" key="2">
    <source>
        <dbReference type="EMBL" id="GFY92902.1"/>
    </source>
</evidence>
<proteinExistence type="inferred from homology"/>
<evidence type="ECO:0000313" key="3">
    <source>
        <dbReference type="Proteomes" id="UP000585474"/>
    </source>
</evidence>
<dbReference type="Proteomes" id="UP000585474">
    <property type="component" value="Unassembled WGS sequence"/>
</dbReference>
<dbReference type="AlphaFoldDB" id="A0A7J0F2I1"/>
<evidence type="ECO:0000256" key="1">
    <source>
        <dbReference type="ARBA" id="ARBA00025758"/>
    </source>
</evidence>
<sequence>MALRALSRLEGSSSEIFAKLQFPFTTHREESSNQLPESIIFEKFDNSTSVGEALDFPIPENSISPQPVCIIDENNATPSFENSNPKSSVCGSCSDGPTLSAILGMDSVVRLAMLRKRIDLVEKMSCPSRNNCVWLFALCAAIDTPLDADTCEALRCLLRKCSSLRAGKSELDDEVVILNILATITGKYFGQSEF</sequence>
<dbReference type="Gene3D" id="1.20.58.1070">
    <property type="match status" value="1"/>
</dbReference>
<dbReference type="GO" id="GO:0005634">
    <property type="term" value="C:nucleus"/>
    <property type="evidence" value="ECO:0007669"/>
    <property type="project" value="TreeGrafter"/>
</dbReference>
<name>A0A7J0F2I1_9ERIC</name>
<keyword evidence="3" id="KW-1185">Reference proteome</keyword>
<dbReference type="OrthoDB" id="428895at2759"/>
<dbReference type="InterPro" id="IPR035426">
    <property type="entry name" value="Gemin2/Brr1"/>
</dbReference>
<accession>A0A7J0F2I1</accession>
<dbReference type="GO" id="GO:0032797">
    <property type="term" value="C:SMN complex"/>
    <property type="evidence" value="ECO:0007669"/>
    <property type="project" value="TreeGrafter"/>
</dbReference>
<organism evidence="2 3">
    <name type="scientific">Actinidia rufa</name>
    <dbReference type="NCBI Taxonomy" id="165716"/>
    <lineage>
        <taxon>Eukaryota</taxon>
        <taxon>Viridiplantae</taxon>
        <taxon>Streptophyta</taxon>
        <taxon>Embryophyta</taxon>
        <taxon>Tracheophyta</taxon>
        <taxon>Spermatophyta</taxon>
        <taxon>Magnoliopsida</taxon>
        <taxon>eudicotyledons</taxon>
        <taxon>Gunneridae</taxon>
        <taxon>Pentapetalae</taxon>
        <taxon>asterids</taxon>
        <taxon>Ericales</taxon>
        <taxon>Actinidiaceae</taxon>
        <taxon>Actinidia</taxon>
    </lineage>
</organism>
<dbReference type="Pfam" id="PF04938">
    <property type="entry name" value="SIP1"/>
    <property type="match status" value="1"/>
</dbReference>
<comment type="caution">
    <text evidence="2">The sequence shown here is derived from an EMBL/GenBank/DDBJ whole genome shotgun (WGS) entry which is preliminary data.</text>
</comment>
<protein>
    <submittedName>
        <fullName evidence="2">Uncharacterized protein</fullName>
    </submittedName>
</protein>